<gene>
    <name evidence="3" type="ORF">D0U04_25310</name>
    <name evidence="2" type="ORF">DJ93_5771</name>
</gene>
<evidence type="ECO:0000313" key="5">
    <source>
        <dbReference type="Proteomes" id="UP000264294"/>
    </source>
</evidence>
<comment type="caution">
    <text evidence="2">The sequence shown here is derived from an EMBL/GenBank/DDBJ whole genome shotgun (WGS) entry which is preliminary data.</text>
</comment>
<dbReference type="PATRIC" id="fig|1405.8.peg.5961"/>
<feature type="transmembrane region" description="Helical" evidence="1">
    <location>
        <begin position="7"/>
        <end position="31"/>
    </location>
</feature>
<dbReference type="EMBL" id="JMQC01000011">
    <property type="protein sequence ID" value="KFM95136.1"/>
    <property type="molecule type" value="Genomic_DNA"/>
</dbReference>
<evidence type="ECO:0000313" key="3">
    <source>
        <dbReference type="EMBL" id="RFT63433.1"/>
    </source>
</evidence>
<name>A0A090YAF2_9BACI</name>
<accession>A0A090YAF2</accession>
<organism evidence="2 4">
    <name type="scientific">Bacillus clarus</name>
    <dbReference type="NCBI Taxonomy" id="2338372"/>
    <lineage>
        <taxon>Bacteria</taxon>
        <taxon>Bacillati</taxon>
        <taxon>Bacillota</taxon>
        <taxon>Bacilli</taxon>
        <taxon>Bacillales</taxon>
        <taxon>Bacillaceae</taxon>
        <taxon>Bacillus</taxon>
        <taxon>Bacillus cereus group</taxon>
    </lineage>
</organism>
<dbReference type="Proteomes" id="UP000029389">
    <property type="component" value="Unassembled WGS sequence"/>
</dbReference>
<keyword evidence="1" id="KW-0472">Membrane</keyword>
<protein>
    <submittedName>
        <fullName evidence="2">Putative membrane protein</fullName>
    </submittedName>
</protein>
<keyword evidence="1" id="KW-1133">Transmembrane helix</keyword>
<keyword evidence="5" id="KW-1185">Reference proteome</keyword>
<dbReference type="Proteomes" id="UP000264294">
    <property type="component" value="Unassembled WGS sequence"/>
</dbReference>
<dbReference type="RefSeq" id="WP_042984988.1">
    <property type="nucleotide sequence ID" value="NZ_JMQC01000011.1"/>
</dbReference>
<feature type="transmembrane region" description="Helical" evidence="1">
    <location>
        <begin position="43"/>
        <end position="60"/>
    </location>
</feature>
<evidence type="ECO:0000313" key="2">
    <source>
        <dbReference type="EMBL" id="KFM95136.1"/>
    </source>
</evidence>
<evidence type="ECO:0000256" key="1">
    <source>
        <dbReference type="SAM" id="Phobius"/>
    </source>
</evidence>
<proteinExistence type="predicted"/>
<sequence length="76" mass="9044">MNVHKFLYIMVYLVTPFTYFTVSVIWGNFILSKPIWGNLSDNLSIMGIYYFLVSIFWLANMKTIDRVIEKLKNDKK</sequence>
<evidence type="ECO:0000313" key="4">
    <source>
        <dbReference type="Proteomes" id="UP000029389"/>
    </source>
</evidence>
<reference evidence="3 5" key="2">
    <citation type="submission" date="2018-08" db="EMBL/GenBank/DDBJ databases">
        <title>Bacillus clarus sp. nov. strain PS00077A.</title>
        <authorList>
            <person name="Mendez Acevedo M."/>
            <person name="Carroll L."/>
            <person name="Mukherjee M."/>
            <person name="Wiedmann M."/>
            <person name="Kovac J."/>
        </authorList>
    </citation>
    <scope>NUCLEOTIDE SEQUENCE [LARGE SCALE GENOMIC DNA]</scope>
    <source>
        <strain evidence="3 5">PS00077A</strain>
    </source>
</reference>
<reference evidence="2 4" key="1">
    <citation type="submission" date="2014-04" db="EMBL/GenBank/DDBJ databases">
        <authorList>
            <person name="Bishop-Lilly K.A."/>
            <person name="Broomall S.M."/>
            <person name="Chain P.S."/>
            <person name="Chertkov O."/>
            <person name="Coyne S.R."/>
            <person name="Daligault H.E."/>
            <person name="Davenport K.W."/>
            <person name="Erkkila T."/>
            <person name="Frey K.G."/>
            <person name="Gibbons H.S."/>
            <person name="Gu W."/>
            <person name="Jaissle J."/>
            <person name="Johnson S.L."/>
            <person name="Koroleva G.I."/>
            <person name="Ladner J.T."/>
            <person name="Lo C.-C."/>
            <person name="Minogue T.D."/>
            <person name="Munk C."/>
            <person name="Palacios G.F."/>
            <person name="Redden C.L."/>
            <person name="Rosenzweig C.N."/>
            <person name="Scholz M.B."/>
            <person name="Teshima H."/>
            <person name="Xu Y."/>
        </authorList>
    </citation>
    <scope>NUCLEOTIDE SEQUENCE [LARGE SCALE GENOMIC DNA]</scope>
    <source>
        <strain evidence="2 4">BHP</strain>
    </source>
</reference>
<keyword evidence="1" id="KW-0812">Transmembrane</keyword>
<dbReference type="EMBL" id="QVOD01000048">
    <property type="protein sequence ID" value="RFT63433.1"/>
    <property type="molecule type" value="Genomic_DNA"/>
</dbReference>
<dbReference type="AlphaFoldDB" id="A0A090YAF2"/>